<gene>
    <name evidence="1" type="ORF">FH972_000094</name>
</gene>
<sequence length="96" mass="10481">MAAIKLDLLAPNQNQIWKEIVGGMVGNMLGVSEVMSRGTDSDPAWQIKTAASGSRVTRVRPGKHLQVGPGRFIFWRGAVPKGRSKGVNQGRKSWPR</sequence>
<protein>
    <submittedName>
        <fullName evidence="1">Uncharacterized protein</fullName>
    </submittedName>
</protein>
<evidence type="ECO:0000313" key="2">
    <source>
        <dbReference type="Proteomes" id="UP000327013"/>
    </source>
</evidence>
<name>A0A5N6Q831_9ROSI</name>
<accession>A0A5N6Q831</accession>
<keyword evidence="2" id="KW-1185">Reference proteome</keyword>
<reference evidence="1 2" key="1">
    <citation type="submission" date="2019-06" db="EMBL/GenBank/DDBJ databases">
        <title>A chromosomal-level reference genome of Carpinus fangiana (Coryloideae, Betulaceae).</title>
        <authorList>
            <person name="Yang X."/>
            <person name="Wang Z."/>
            <person name="Zhang L."/>
            <person name="Hao G."/>
            <person name="Liu J."/>
            <person name="Yang Y."/>
        </authorList>
    </citation>
    <scope>NUCLEOTIDE SEQUENCE [LARGE SCALE GENOMIC DNA]</scope>
    <source>
        <strain evidence="1">Cfa_2016G</strain>
        <tissue evidence="1">Leaf</tissue>
    </source>
</reference>
<evidence type="ECO:0000313" key="1">
    <source>
        <dbReference type="EMBL" id="KAE7995276.1"/>
    </source>
</evidence>
<dbReference type="Proteomes" id="UP000327013">
    <property type="component" value="Chromosome 1"/>
</dbReference>
<dbReference type="AlphaFoldDB" id="A0A5N6Q831"/>
<proteinExistence type="predicted"/>
<organism evidence="1 2">
    <name type="scientific">Carpinus fangiana</name>
    <dbReference type="NCBI Taxonomy" id="176857"/>
    <lineage>
        <taxon>Eukaryota</taxon>
        <taxon>Viridiplantae</taxon>
        <taxon>Streptophyta</taxon>
        <taxon>Embryophyta</taxon>
        <taxon>Tracheophyta</taxon>
        <taxon>Spermatophyta</taxon>
        <taxon>Magnoliopsida</taxon>
        <taxon>eudicotyledons</taxon>
        <taxon>Gunneridae</taxon>
        <taxon>Pentapetalae</taxon>
        <taxon>rosids</taxon>
        <taxon>fabids</taxon>
        <taxon>Fagales</taxon>
        <taxon>Betulaceae</taxon>
        <taxon>Carpinus</taxon>
    </lineage>
</organism>
<dbReference type="EMBL" id="CM017321">
    <property type="protein sequence ID" value="KAE7995276.1"/>
    <property type="molecule type" value="Genomic_DNA"/>
</dbReference>